<keyword evidence="5" id="KW-0456">Lyase</keyword>
<reference evidence="5 6" key="1">
    <citation type="submission" date="2023-04" db="EMBL/GenBank/DDBJ databases">
        <title>Funneling lignin-derived compounds into biodiesel using alkali-halophilic Citricoccus sp. P2.</title>
        <authorList>
            <person name="Luo C.-B."/>
        </authorList>
    </citation>
    <scope>NUCLEOTIDE SEQUENCE [LARGE SCALE GENOMIC DNA]</scope>
    <source>
        <strain evidence="5 6">P2</strain>
    </source>
</reference>
<dbReference type="Proteomes" id="UP001219037">
    <property type="component" value="Chromosome"/>
</dbReference>
<accession>A0ABY8H728</accession>
<organism evidence="5 6">
    <name type="scientific">Citricoccus muralis</name>
    <dbReference type="NCBI Taxonomy" id="169134"/>
    <lineage>
        <taxon>Bacteria</taxon>
        <taxon>Bacillati</taxon>
        <taxon>Actinomycetota</taxon>
        <taxon>Actinomycetes</taxon>
        <taxon>Micrococcales</taxon>
        <taxon>Micrococcaceae</taxon>
        <taxon>Citricoccus</taxon>
    </lineage>
</organism>
<evidence type="ECO:0000313" key="5">
    <source>
        <dbReference type="EMBL" id="WFP16955.1"/>
    </source>
</evidence>
<dbReference type="SUPFAM" id="SSF51621">
    <property type="entry name" value="Phosphoenolpyruvate/pyruvate domain"/>
    <property type="match status" value="1"/>
</dbReference>
<dbReference type="PANTHER" id="PTHR32308">
    <property type="entry name" value="LYASE BETA SUBUNIT, PUTATIVE (AFU_ORTHOLOGUE AFUA_4G13030)-RELATED"/>
    <property type="match status" value="1"/>
</dbReference>
<dbReference type="PIRSF" id="PIRSF015582">
    <property type="entry name" value="Cit_lyase_B"/>
    <property type="match status" value="1"/>
</dbReference>
<gene>
    <name evidence="5" type="ORF">P8192_02185</name>
</gene>
<keyword evidence="6" id="KW-1185">Reference proteome</keyword>
<feature type="domain" description="HpcH/HpaI aldolase/citrate lyase" evidence="4">
    <location>
        <begin position="15"/>
        <end position="232"/>
    </location>
</feature>
<dbReference type="InterPro" id="IPR011206">
    <property type="entry name" value="Citrate_lyase_beta/mcl1/mcl2"/>
</dbReference>
<protein>
    <submittedName>
        <fullName evidence="5">CoA ester lyase</fullName>
    </submittedName>
</protein>
<dbReference type="Gene3D" id="3.20.20.60">
    <property type="entry name" value="Phosphoenolpyruvate-binding domains"/>
    <property type="match status" value="1"/>
</dbReference>
<proteinExistence type="predicted"/>
<keyword evidence="2" id="KW-0479">Metal-binding</keyword>
<dbReference type="InterPro" id="IPR040442">
    <property type="entry name" value="Pyrv_kinase-like_dom_sf"/>
</dbReference>
<evidence type="ECO:0000313" key="6">
    <source>
        <dbReference type="Proteomes" id="UP001219037"/>
    </source>
</evidence>
<evidence type="ECO:0000259" key="4">
    <source>
        <dbReference type="Pfam" id="PF03328"/>
    </source>
</evidence>
<dbReference type="Pfam" id="PF03328">
    <property type="entry name" value="HpcH_HpaI"/>
    <property type="match status" value="1"/>
</dbReference>
<dbReference type="GO" id="GO:0016829">
    <property type="term" value="F:lyase activity"/>
    <property type="evidence" value="ECO:0007669"/>
    <property type="project" value="UniProtKB-KW"/>
</dbReference>
<evidence type="ECO:0000256" key="2">
    <source>
        <dbReference type="ARBA" id="ARBA00022723"/>
    </source>
</evidence>
<evidence type="ECO:0000256" key="3">
    <source>
        <dbReference type="ARBA" id="ARBA00022842"/>
    </source>
</evidence>
<dbReference type="RefSeq" id="WP_278158141.1">
    <property type="nucleotide sequence ID" value="NZ_CP121252.1"/>
</dbReference>
<dbReference type="PANTHER" id="PTHR32308:SF10">
    <property type="entry name" value="CITRATE LYASE SUBUNIT BETA"/>
    <property type="match status" value="1"/>
</dbReference>
<dbReference type="InterPro" id="IPR005000">
    <property type="entry name" value="Aldolase/citrate-lyase_domain"/>
</dbReference>
<keyword evidence="3" id="KW-0460">Magnesium</keyword>
<dbReference type="InterPro" id="IPR015813">
    <property type="entry name" value="Pyrv/PenolPyrv_kinase-like_dom"/>
</dbReference>
<sequence>MTIGSTPPPFTLGPSILFCPADRPERYAKAADRADAVIVDLEDAVAPADKPAARGHLVRHLATLAEDAALLERTIVRVNPAGDATRAELDADLQVLAGTGVRHVMLAKAESADDVDKVVRALGPRVGIIGLCETPAGITRADQLAAHPSVTALMWGAEDLVAALGGSSSRHSTGTYRDVARTARSLVLLAAATHGTAAIDSIYADLTDLDGLSAEAEDAAASGFAAKACVHPSHVAPIRAAYTPTDAELEHARALLAEVPQHTGAFRFRGAMVDAPLIRHAERVVQRAERTEGETS</sequence>
<evidence type="ECO:0000256" key="1">
    <source>
        <dbReference type="ARBA" id="ARBA00001946"/>
    </source>
</evidence>
<comment type="cofactor">
    <cofactor evidence="1">
        <name>Mg(2+)</name>
        <dbReference type="ChEBI" id="CHEBI:18420"/>
    </cofactor>
</comment>
<dbReference type="EMBL" id="CP121252">
    <property type="protein sequence ID" value="WFP16955.1"/>
    <property type="molecule type" value="Genomic_DNA"/>
</dbReference>
<name>A0ABY8H728_9MICC</name>